<accession>A0A8T1WZ67</accession>
<feature type="compositionally biased region" description="Basic and acidic residues" evidence="1">
    <location>
        <begin position="10"/>
        <end position="37"/>
    </location>
</feature>
<sequence length="183" mass="20271">MLDFDFPFGGKEEPKSEEEKENRDGEDAGRMAEDGKASEILIEDDDSENSVCSSPARDNSCTNNTSTHTEEIEADTAQPNQTRQRTTASRASRAAGTTKANGKRAGNSTRSKPLTLKPNSQRKRKSLDDVMYDSICERTSIAKKRSCIEMAQAKVMFTKDLIELGIYTTEEVKAMVTAQFDDN</sequence>
<feature type="compositionally biased region" description="Low complexity" evidence="1">
    <location>
        <begin position="81"/>
        <end position="98"/>
    </location>
</feature>
<comment type="caution">
    <text evidence="3">The sequence shown here is derived from an EMBL/GenBank/DDBJ whole genome shotgun (WGS) entry which is preliminary data.</text>
</comment>
<feature type="region of interest" description="Disordered" evidence="1">
    <location>
        <begin position="1"/>
        <end position="125"/>
    </location>
</feature>
<evidence type="ECO:0000313" key="3">
    <source>
        <dbReference type="EMBL" id="KAG7398746.1"/>
    </source>
</evidence>
<protein>
    <submittedName>
        <fullName evidence="3">Uncharacterized protein</fullName>
    </submittedName>
</protein>
<dbReference type="Proteomes" id="UP000693981">
    <property type="component" value="Unassembled WGS sequence"/>
</dbReference>
<dbReference type="EMBL" id="JAGDFL010000073">
    <property type="protein sequence ID" value="KAG7398746.1"/>
    <property type="molecule type" value="Genomic_DNA"/>
</dbReference>
<gene>
    <name evidence="2" type="ORF">PHYBOEH_004850</name>
    <name evidence="3" type="ORF">PHYBOEH_010589</name>
</gene>
<keyword evidence="4" id="KW-1185">Reference proteome</keyword>
<reference evidence="3" key="1">
    <citation type="submission" date="2021-02" db="EMBL/GenBank/DDBJ databases">
        <authorList>
            <person name="Palmer J.M."/>
        </authorList>
    </citation>
    <scope>NUCLEOTIDE SEQUENCE</scope>
    <source>
        <strain evidence="3">SCRP23</strain>
    </source>
</reference>
<feature type="compositionally biased region" description="Polar residues" evidence="1">
    <location>
        <begin position="49"/>
        <end position="67"/>
    </location>
</feature>
<evidence type="ECO:0000256" key="1">
    <source>
        <dbReference type="SAM" id="MobiDB-lite"/>
    </source>
</evidence>
<proteinExistence type="predicted"/>
<evidence type="ECO:0000313" key="4">
    <source>
        <dbReference type="Proteomes" id="UP000693981"/>
    </source>
</evidence>
<dbReference type="AlphaFoldDB" id="A0A8T1WZ67"/>
<name>A0A8T1WZ67_9STRA</name>
<dbReference type="OrthoDB" id="129012at2759"/>
<evidence type="ECO:0000313" key="2">
    <source>
        <dbReference type="EMBL" id="KAG7394652.1"/>
    </source>
</evidence>
<dbReference type="EMBL" id="JAGDFL010000257">
    <property type="protein sequence ID" value="KAG7394652.1"/>
    <property type="molecule type" value="Genomic_DNA"/>
</dbReference>
<organism evidence="3 4">
    <name type="scientific">Phytophthora boehmeriae</name>
    <dbReference type="NCBI Taxonomy" id="109152"/>
    <lineage>
        <taxon>Eukaryota</taxon>
        <taxon>Sar</taxon>
        <taxon>Stramenopiles</taxon>
        <taxon>Oomycota</taxon>
        <taxon>Peronosporomycetes</taxon>
        <taxon>Peronosporales</taxon>
        <taxon>Peronosporaceae</taxon>
        <taxon>Phytophthora</taxon>
    </lineage>
</organism>